<evidence type="ECO:0000313" key="2">
    <source>
        <dbReference type="Proteomes" id="UP000185478"/>
    </source>
</evidence>
<sequence>MSCDRRELPFVVGAYASQPQDPQGQATYFDLLADTGWVQGLEVPFPGQLRDEDSRDFLGGLMSGRFNRSVLTPIPGTMVSMWEDPSFGLASPDEKGRARAVEFLREVHHVLQQMHARYGHLFDYVALHSAPKNTCTPEAFAASIEEISGWDWGATQLVIEHCDEKTSTTDAEGLSPDGVVRTHEPEKGFLLLEDEIALARQFGLRVSLNWGRSAVGSRGAVVPNQHIAQAADAGVLAGVLFSGASPEETAYGPEWIDGHLPAATDEPASLMTEALIDEGAKLAVGACYLGAKCCVPKDATLEERVEMLSHIHRAAIAKPGR</sequence>
<dbReference type="Pfam" id="PF16154">
    <property type="entry name" value="DUF4862"/>
    <property type="match status" value="1"/>
</dbReference>
<dbReference type="EMBL" id="CP009245">
    <property type="protein sequence ID" value="APT83919.1"/>
    <property type="molecule type" value="Genomic_DNA"/>
</dbReference>
<name>A0A1L7CDM1_9CORY</name>
<reference evidence="1 2" key="1">
    <citation type="submission" date="2014-08" db="EMBL/GenBank/DDBJ databases">
        <title>Complete genome sequence of Corynebacterium aquilae S-613T(T) (=DSM 44791(T)), isolated from the choana of a healthy golden eagle.</title>
        <authorList>
            <person name="Ruckert C."/>
            <person name="Albersmeier A."/>
            <person name="Winkler A."/>
            <person name="Kalinowski J."/>
        </authorList>
    </citation>
    <scope>NUCLEOTIDE SEQUENCE [LARGE SCALE GENOMIC DNA]</scope>
    <source>
        <strain evidence="1 2">S-613</strain>
    </source>
</reference>
<accession>A0A1L7CDM1</accession>
<dbReference type="KEGG" id="caqu:CAQU_01230"/>
<dbReference type="AlphaFoldDB" id="A0A1L7CDM1"/>
<gene>
    <name evidence="1" type="ORF">CAQU_01230</name>
</gene>
<protein>
    <recommendedName>
        <fullName evidence="3">UDP-N-acetylglucosamine diphosphorylase</fullName>
    </recommendedName>
</protein>
<evidence type="ECO:0000313" key="1">
    <source>
        <dbReference type="EMBL" id="APT83919.1"/>
    </source>
</evidence>
<keyword evidence="2" id="KW-1185">Reference proteome</keyword>
<dbReference type="Proteomes" id="UP000185478">
    <property type="component" value="Chromosome"/>
</dbReference>
<dbReference type="InterPro" id="IPR032344">
    <property type="entry name" value="DUF4862"/>
</dbReference>
<organism evidence="1 2">
    <name type="scientific">Corynebacterium aquilae DSM 44791</name>
    <dbReference type="NCBI Taxonomy" id="1431546"/>
    <lineage>
        <taxon>Bacteria</taxon>
        <taxon>Bacillati</taxon>
        <taxon>Actinomycetota</taxon>
        <taxon>Actinomycetes</taxon>
        <taxon>Mycobacteriales</taxon>
        <taxon>Corynebacteriaceae</taxon>
        <taxon>Corynebacterium</taxon>
    </lineage>
</organism>
<proteinExistence type="predicted"/>
<dbReference type="STRING" id="1431546.CAQU_01230"/>
<dbReference type="OrthoDB" id="7307665at2"/>
<dbReference type="RefSeq" id="WP_075724517.1">
    <property type="nucleotide sequence ID" value="NZ_CP009245.1"/>
</dbReference>
<evidence type="ECO:0008006" key="3">
    <source>
        <dbReference type="Google" id="ProtNLM"/>
    </source>
</evidence>